<accession>A0A921NC28</accession>
<evidence type="ECO:0000313" key="3">
    <source>
        <dbReference type="Proteomes" id="UP000700212"/>
    </source>
</evidence>
<reference evidence="2" key="1">
    <citation type="journal article" date="2021" name="PeerJ">
        <title>Extensive microbial diversity within the chicken gut microbiome revealed by metagenomics and culture.</title>
        <authorList>
            <person name="Gilroy R."/>
            <person name="Ravi A."/>
            <person name="Getino M."/>
            <person name="Pursley I."/>
            <person name="Horton D.L."/>
            <person name="Alikhan N.F."/>
            <person name="Baker D."/>
            <person name="Gharbi K."/>
            <person name="Hall N."/>
            <person name="Watson M."/>
            <person name="Adriaenssens E.M."/>
            <person name="Foster-Nyarko E."/>
            <person name="Jarju S."/>
            <person name="Secka A."/>
            <person name="Antonio M."/>
            <person name="Oren A."/>
            <person name="Chaudhuri R.R."/>
            <person name="La Ragione R."/>
            <person name="Hildebrand F."/>
            <person name="Pallen M.J."/>
        </authorList>
    </citation>
    <scope>NUCLEOTIDE SEQUENCE</scope>
    <source>
        <strain evidence="2">CHK160-4876</strain>
    </source>
</reference>
<dbReference type="InterPro" id="IPR036291">
    <property type="entry name" value="NAD(P)-bd_dom_sf"/>
</dbReference>
<dbReference type="GO" id="GO:0080019">
    <property type="term" value="F:alcohol-forming very long-chain fatty acyl-CoA reductase activity"/>
    <property type="evidence" value="ECO:0007669"/>
    <property type="project" value="InterPro"/>
</dbReference>
<organism evidence="2 3">
    <name type="scientific">Metalysinibacillus jejuensis</name>
    <dbReference type="NCBI Taxonomy" id="914327"/>
    <lineage>
        <taxon>Bacteria</taxon>
        <taxon>Bacillati</taxon>
        <taxon>Bacillota</taxon>
        <taxon>Bacilli</taxon>
        <taxon>Bacillales</taxon>
        <taxon>Caryophanaceae</taxon>
        <taxon>Metalysinibacillus</taxon>
    </lineage>
</organism>
<protein>
    <submittedName>
        <fullName evidence="2">SDR family oxidoreductase</fullName>
    </submittedName>
</protein>
<dbReference type="InterPro" id="IPR026055">
    <property type="entry name" value="FAR"/>
</dbReference>
<dbReference type="InterPro" id="IPR013120">
    <property type="entry name" value="FAR_NAD-bd"/>
</dbReference>
<dbReference type="Pfam" id="PF07993">
    <property type="entry name" value="NAD_binding_4"/>
    <property type="match status" value="1"/>
</dbReference>
<feature type="domain" description="Thioester reductase (TE)" evidence="1">
    <location>
        <begin position="7"/>
        <end position="238"/>
    </location>
</feature>
<gene>
    <name evidence="2" type="ORF">K8V30_04320</name>
</gene>
<evidence type="ECO:0000313" key="2">
    <source>
        <dbReference type="EMBL" id="HJH10913.1"/>
    </source>
</evidence>
<sequence length="360" mass="41055">MRNYFYTGFPGFIASRLIADAFEQNLCDEVYTLVEKCNSLQAEVAAATLLTRFPHKKIHIIEGDITQPQLGINDKVMEAFRAHITHVWHLAAIYDLAAPKEDAYRVNVHGTKMVNDFAQKLPQLTRYMYFSTAYVAGTRTGLIKENDLIQPLRFKNHYEATKYEAECLVEHCKAILPITILRPGIVCGHSATGETNKFDGPYFILNLIDRLRKLPTVPYIGKSKIALNIVPVDYIVQAANYLALTDEAQGKTVHLTDPNPHPMQEVYRAMVKEMTGQYPFGHISLTLAKQTLRYKKMRVYLGVEQQAIDYLSWQATFDTRVATALLKNSRIHCPDFIEILPTLITFYEAHKDGKRRVTIK</sequence>
<dbReference type="AlphaFoldDB" id="A0A921NC28"/>
<evidence type="ECO:0000259" key="1">
    <source>
        <dbReference type="Pfam" id="PF07993"/>
    </source>
</evidence>
<comment type="caution">
    <text evidence="2">The sequence shown here is derived from an EMBL/GenBank/DDBJ whole genome shotgun (WGS) entry which is preliminary data.</text>
</comment>
<name>A0A921NC28_9BACL</name>
<dbReference type="PANTHER" id="PTHR11011">
    <property type="entry name" value="MALE STERILITY PROTEIN 2-RELATED"/>
    <property type="match status" value="1"/>
</dbReference>
<dbReference type="CDD" id="cd05263">
    <property type="entry name" value="MupV_like_SDR_e"/>
    <property type="match status" value="1"/>
</dbReference>
<dbReference type="EMBL" id="DYTV01000054">
    <property type="protein sequence ID" value="HJH10913.1"/>
    <property type="molecule type" value="Genomic_DNA"/>
</dbReference>
<reference evidence="2" key="2">
    <citation type="submission" date="2021-09" db="EMBL/GenBank/DDBJ databases">
        <authorList>
            <person name="Gilroy R."/>
        </authorList>
    </citation>
    <scope>NUCLEOTIDE SEQUENCE</scope>
    <source>
        <strain evidence="2">CHK160-4876</strain>
    </source>
</reference>
<dbReference type="SUPFAM" id="SSF51735">
    <property type="entry name" value="NAD(P)-binding Rossmann-fold domains"/>
    <property type="match status" value="1"/>
</dbReference>
<dbReference type="Gene3D" id="3.40.50.720">
    <property type="entry name" value="NAD(P)-binding Rossmann-like Domain"/>
    <property type="match status" value="1"/>
</dbReference>
<proteinExistence type="predicted"/>
<dbReference type="Proteomes" id="UP000700212">
    <property type="component" value="Unassembled WGS sequence"/>
</dbReference>